<dbReference type="SUPFAM" id="SSF69754">
    <property type="entry name" value="Ribosome binding protein Y (YfiA homologue)"/>
    <property type="match status" value="1"/>
</dbReference>
<accession>A0A1I1E4V7</accession>
<protein>
    <submittedName>
        <fullName evidence="1">Ribosomal subunit interface protein</fullName>
    </submittedName>
</protein>
<dbReference type="RefSeq" id="WP_092318966.1">
    <property type="nucleotide sequence ID" value="NZ_FOKY01000005.1"/>
</dbReference>
<organism evidence="1 2">
    <name type="scientific">Brevinema andersonii</name>
    <dbReference type="NCBI Taxonomy" id="34097"/>
    <lineage>
        <taxon>Bacteria</taxon>
        <taxon>Pseudomonadati</taxon>
        <taxon>Spirochaetota</taxon>
        <taxon>Spirochaetia</taxon>
        <taxon>Brevinematales</taxon>
        <taxon>Brevinemataceae</taxon>
        <taxon>Brevinema</taxon>
    </lineage>
</organism>
<dbReference type="NCBIfam" id="TIGR00741">
    <property type="entry name" value="yfiA"/>
    <property type="match status" value="1"/>
</dbReference>
<dbReference type="STRING" id="34097.SAMN02745150_00849"/>
<proteinExistence type="predicted"/>
<dbReference type="EMBL" id="FOKY01000005">
    <property type="protein sequence ID" value="SFB79960.1"/>
    <property type="molecule type" value="Genomic_DNA"/>
</dbReference>
<evidence type="ECO:0000313" key="1">
    <source>
        <dbReference type="EMBL" id="SFB79960.1"/>
    </source>
</evidence>
<gene>
    <name evidence="1" type="ORF">SAMN02745150_00849</name>
</gene>
<sequence length="99" mass="11580">MNIIIAGHQFEMTPELRQFIEQKAEQKLVHFADRIHHIYVNVHKEHVKFKTECDVTSDLGEFFASAHAEVVETSIDQTLDKVLAEIRKKHSKITDHHKH</sequence>
<dbReference type="OrthoDB" id="9808702at2"/>
<name>A0A1I1E4V7_BREAD</name>
<dbReference type="InterPro" id="IPR003489">
    <property type="entry name" value="RHF/RaiA"/>
</dbReference>
<dbReference type="Gene3D" id="3.30.160.100">
    <property type="entry name" value="Ribosome hibernation promotion factor-like"/>
    <property type="match status" value="1"/>
</dbReference>
<keyword evidence="2" id="KW-1185">Reference proteome</keyword>
<dbReference type="Pfam" id="PF02482">
    <property type="entry name" value="Ribosomal_S30AE"/>
    <property type="match status" value="1"/>
</dbReference>
<dbReference type="Proteomes" id="UP000240042">
    <property type="component" value="Unassembled WGS sequence"/>
</dbReference>
<dbReference type="InterPro" id="IPR036567">
    <property type="entry name" value="RHF-like"/>
</dbReference>
<reference evidence="2" key="1">
    <citation type="submission" date="2016-10" db="EMBL/GenBank/DDBJ databases">
        <authorList>
            <person name="Varghese N."/>
            <person name="Submissions S."/>
        </authorList>
    </citation>
    <scope>NUCLEOTIDE SEQUENCE [LARGE SCALE GENOMIC DNA]</scope>
    <source>
        <strain evidence="2">ATCC 43811</strain>
    </source>
</reference>
<dbReference type="AlphaFoldDB" id="A0A1I1E4V7"/>
<evidence type="ECO:0000313" key="2">
    <source>
        <dbReference type="Proteomes" id="UP000240042"/>
    </source>
</evidence>